<evidence type="ECO:0000313" key="1">
    <source>
        <dbReference type="EMBL" id="MCI46398.1"/>
    </source>
</evidence>
<sequence length="36" mass="3879">AHCAGQVARRAVESGNTKMFFWKLCVAQAGSCASRH</sequence>
<dbReference type="AlphaFoldDB" id="A0A392SC14"/>
<reference evidence="1 2" key="1">
    <citation type="journal article" date="2018" name="Front. Plant Sci.">
        <title>Red Clover (Trifolium pratense) and Zigzag Clover (T. medium) - A Picture of Genomic Similarities and Differences.</title>
        <authorList>
            <person name="Dluhosova J."/>
            <person name="Istvanek J."/>
            <person name="Nedelnik J."/>
            <person name="Repkova J."/>
        </authorList>
    </citation>
    <scope>NUCLEOTIDE SEQUENCE [LARGE SCALE GENOMIC DNA]</scope>
    <source>
        <strain evidence="2">cv. 10/8</strain>
        <tissue evidence="1">Leaf</tissue>
    </source>
</reference>
<comment type="caution">
    <text evidence="1">The sequence shown here is derived from an EMBL/GenBank/DDBJ whole genome shotgun (WGS) entry which is preliminary data.</text>
</comment>
<proteinExistence type="predicted"/>
<protein>
    <submittedName>
        <fullName evidence="1">Uncharacterized protein</fullName>
    </submittedName>
</protein>
<feature type="non-terminal residue" evidence="1">
    <location>
        <position position="1"/>
    </location>
</feature>
<organism evidence="1 2">
    <name type="scientific">Trifolium medium</name>
    <dbReference type="NCBI Taxonomy" id="97028"/>
    <lineage>
        <taxon>Eukaryota</taxon>
        <taxon>Viridiplantae</taxon>
        <taxon>Streptophyta</taxon>
        <taxon>Embryophyta</taxon>
        <taxon>Tracheophyta</taxon>
        <taxon>Spermatophyta</taxon>
        <taxon>Magnoliopsida</taxon>
        <taxon>eudicotyledons</taxon>
        <taxon>Gunneridae</taxon>
        <taxon>Pentapetalae</taxon>
        <taxon>rosids</taxon>
        <taxon>fabids</taxon>
        <taxon>Fabales</taxon>
        <taxon>Fabaceae</taxon>
        <taxon>Papilionoideae</taxon>
        <taxon>50 kb inversion clade</taxon>
        <taxon>NPAAA clade</taxon>
        <taxon>Hologalegina</taxon>
        <taxon>IRL clade</taxon>
        <taxon>Trifolieae</taxon>
        <taxon>Trifolium</taxon>
    </lineage>
</organism>
<dbReference type="Proteomes" id="UP000265520">
    <property type="component" value="Unassembled WGS sequence"/>
</dbReference>
<dbReference type="EMBL" id="LXQA010356997">
    <property type="protein sequence ID" value="MCI46398.1"/>
    <property type="molecule type" value="Genomic_DNA"/>
</dbReference>
<name>A0A392SC14_9FABA</name>
<keyword evidence="2" id="KW-1185">Reference proteome</keyword>
<evidence type="ECO:0000313" key="2">
    <source>
        <dbReference type="Proteomes" id="UP000265520"/>
    </source>
</evidence>
<accession>A0A392SC14</accession>